<keyword evidence="3" id="KW-1185">Reference proteome</keyword>
<gene>
    <name evidence="2" type="ORF">CVT26_007489</name>
</gene>
<evidence type="ECO:0000313" key="2">
    <source>
        <dbReference type="EMBL" id="PPR06043.1"/>
    </source>
</evidence>
<name>A0A409YSS5_9AGAR</name>
<comment type="caution">
    <text evidence="2">The sequence shown here is derived from an EMBL/GenBank/DDBJ whole genome shotgun (WGS) entry which is preliminary data.</text>
</comment>
<feature type="region of interest" description="Disordered" evidence="1">
    <location>
        <begin position="35"/>
        <end position="56"/>
    </location>
</feature>
<dbReference type="InParanoid" id="A0A409YSS5"/>
<proteinExistence type="predicted"/>
<dbReference type="STRING" id="231916.A0A409YSS5"/>
<evidence type="ECO:0000256" key="1">
    <source>
        <dbReference type="SAM" id="MobiDB-lite"/>
    </source>
</evidence>
<accession>A0A409YSS5</accession>
<feature type="compositionally biased region" description="Acidic residues" evidence="1">
    <location>
        <begin position="35"/>
        <end position="49"/>
    </location>
</feature>
<protein>
    <recommendedName>
        <fullName evidence="4">F-box domain-containing protein</fullName>
    </recommendedName>
</protein>
<dbReference type="EMBL" id="NHYE01000385">
    <property type="protein sequence ID" value="PPR06043.1"/>
    <property type="molecule type" value="Genomic_DNA"/>
</dbReference>
<evidence type="ECO:0008006" key="4">
    <source>
        <dbReference type="Google" id="ProtNLM"/>
    </source>
</evidence>
<dbReference type="Proteomes" id="UP000284706">
    <property type="component" value="Unassembled WGS sequence"/>
</dbReference>
<organism evidence="2 3">
    <name type="scientific">Gymnopilus dilepis</name>
    <dbReference type="NCBI Taxonomy" id="231916"/>
    <lineage>
        <taxon>Eukaryota</taxon>
        <taxon>Fungi</taxon>
        <taxon>Dikarya</taxon>
        <taxon>Basidiomycota</taxon>
        <taxon>Agaricomycotina</taxon>
        <taxon>Agaricomycetes</taxon>
        <taxon>Agaricomycetidae</taxon>
        <taxon>Agaricales</taxon>
        <taxon>Agaricineae</taxon>
        <taxon>Hymenogastraceae</taxon>
        <taxon>Gymnopilus</taxon>
    </lineage>
</organism>
<sequence>MRNDEETTILCNTLASSPRLAAYVDALTILLSEDDDSDYDEDDNDDSEDEHSAHEDMDWSAVAHALERTVNLRYLNVHINNASSAAVAWVLDACTFQLRRFHCDFDWDSNLVRFLAKQRELEDLYIQDFKDEAFDTAHDPSGQIPLSTQSLTLGAQAMPKLSTLECTFSEAAMALVPGRPITHLKTCFSRTEINAKRNEMHDLLSKVGLSTRPLKSLDIADSSYAEQFSMELLTAIVDTKSLVGELRHLGTFVLPVGGREASSSRLQLYGRLMQFPKIQSIEFDVSEWQPPPSSPPASRALAGELRLYNPSIQKVVFVHNFDRNAVTVMNGLIRADPDLNSELLWREC</sequence>
<dbReference type="OrthoDB" id="3188866at2759"/>
<evidence type="ECO:0000313" key="3">
    <source>
        <dbReference type="Proteomes" id="UP000284706"/>
    </source>
</evidence>
<dbReference type="AlphaFoldDB" id="A0A409YSS5"/>
<reference evidence="2 3" key="1">
    <citation type="journal article" date="2018" name="Evol. Lett.">
        <title>Horizontal gene cluster transfer increased hallucinogenic mushroom diversity.</title>
        <authorList>
            <person name="Reynolds H.T."/>
            <person name="Vijayakumar V."/>
            <person name="Gluck-Thaler E."/>
            <person name="Korotkin H.B."/>
            <person name="Matheny P.B."/>
            <person name="Slot J.C."/>
        </authorList>
    </citation>
    <scope>NUCLEOTIDE SEQUENCE [LARGE SCALE GENOMIC DNA]</scope>
    <source>
        <strain evidence="2 3">SRW20</strain>
    </source>
</reference>